<dbReference type="GO" id="GO:0003677">
    <property type="term" value="F:DNA binding"/>
    <property type="evidence" value="ECO:0007669"/>
    <property type="project" value="UniProtKB-UniRule"/>
</dbReference>
<dbReference type="PROSITE" id="PS51898">
    <property type="entry name" value="TYR_RECOMBINASE"/>
    <property type="match status" value="1"/>
</dbReference>
<comment type="caution">
    <text evidence="9">The sequence shown here is derived from an EMBL/GenBank/DDBJ whole genome shotgun (WGS) entry which is preliminary data.</text>
</comment>
<evidence type="ECO:0000313" key="9">
    <source>
        <dbReference type="EMBL" id="RHA80681.1"/>
    </source>
</evidence>
<dbReference type="InterPro" id="IPR044068">
    <property type="entry name" value="CB"/>
</dbReference>
<dbReference type="Proteomes" id="UP000285740">
    <property type="component" value="Unassembled WGS sequence"/>
</dbReference>
<dbReference type="InterPro" id="IPR011010">
    <property type="entry name" value="DNA_brk_join_enz"/>
</dbReference>
<keyword evidence="4 6" id="KW-0238">DNA-binding</keyword>
<evidence type="ECO:0000256" key="4">
    <source>
        <dbReference type="ARBA" id="ARBA00023125"/>
    </source>
</evidence>
<dbReference type="PANTHER" id="PTHR30349:SF64">
    <property type="entry name" value="PROPHAGE INTEGRASE INTD-RELATED"/>
    <property type="match status" value="1"/>
</dbReference>
<proteinExistence type="inferred from homology"/>
<dbReference type="InterPro" id="IPR010998">
    <property type="entry name" value="Integrase_recombinase_N"/>
</dbReference>
<feature type="domain" description="Core-binding (CB)" evidence="8">
    <location>
        <begin position="55"/>
        <end position="137"/>
    </location>
</feature>
<dbReference type="GO" id="GO:0015074">
    <property type="term" value="P:DNA integration"/>
    <property type="evidence" value="ECO:0007669"/>
    <property type="project" value="UniProtKB-KW"/>
</dbReference>
<evidence type="ECO:0000256" key="2">
    <source>
        <dbReference type="ARBA" id="ARBA00008857"/>
    </source>
</evidence>
<evidence type="ECO:0000256" key="1">
    <source>
        <dbReference type="ARBA" id="ARBA00003283"/>
    </source>
</evidence>
<gene>
    <name evidence="9" type="ORF">DW918_06210</name>
</gene>
<dbReference type="InterPro" id="IPR050090">
    <property type="entry name" value="Tyrosine_recombinase_XerCD"/>
</dbReference>
<comment type="function">
    <text evidence="1">Site-specific tyrosine recombinase, which acts by catalyzing the cutting and rejoining of the recombining DNA molecules.</text>
</comment>
<dbReference type="InterPro" id="IPR004107">
    <property type="entry name" value="Integrase_SAM-like_N"/>
</dbReference>
<organism evidence="9 10">
    <name type="scientific">Eubacterium ventriosum</name>
    <dbReference type="NCBI Taxonomy" id="39496"/>
    <lineage>
        <taxon>Bacteria</taxon>
        <taxon>Bacillati</taxon>
        <taxon>Bacillota</taxon>
        <taxon>Clostridia</taxon>
        <taxon>Eubacteriales</taxon>
        <taxon>Eubacteriaceae</taxon>
        <taxon>Eubacterium</taxon>
    </lineage>
</organism>
<dbReference type="Pfam" id="PF14659">
    <property type="entry name" value="Phage_int_SAM_3"/>
    <property type="match status" value="1"/>
</dbReference>
<dbReference type="AlphaFoldDB" id="A0A413T6U3"/>
<dbReference type="Pfam" id="PF14657">
    <property type="entry name" value="Arm-DNA-bind_4"/>
    <property type="match status" value="1"/>
</dbReference>
<evidence type="ECO:0000259" key="7">
    <source>
        <dbReference type="PROSITE" id="PS51898"/>
    </source>
</evidence>
<dbReference type="InterPro" id="IPR002104">
    <property type="entry name" value="Integrase_catalytic"/>
</dbReference>
<dbReference type="GO" id="GO:0006310">
    <property type="term" value="P:DNA recombination"/>
    <property type="evidence" value="ECO:0007669"/>
    <property type="project" value="UniProtKB-KW"/>
</dbReference>
<dbReference type="Pfam" id="PF00589">
    <property type="entry name" value="Phage_integrase"/>
    <property type="match status" value="1"/>
</dbReference>
<dbReference type="Gene3D" id="1.10.150.130">
    <property type="match status" value="1"/>
</dbReference>
<dbReference type="InterPro" id="IPR013762">
    <property type="entry name" value="Integrase-like_cat_sf"/>
</dbReference>
<dbReference type="Gene3D" id="1.10.443.10">
    <property type="entry name" value="Intergrase catalytic core"/>
    <property type="match status" value="1"/>
</dbReference>
<dbReference type="SUPFAM" id="SSF56349">
    <property type="entry name" value="DNA breaking-rejoining enzymes"/>
    <property type="match status" value="1"/>
</dbReference>
<dbReference type="PANTHER" id="PTHR30349">
    <property type="entry name" value="PHAGE INTEGRASE-RELATED"/>
    <property type="match status" value="1"/>
</dbReference>
<name>A0A413T6U3_9FIRM</name>
<keyword evidence="5" id="KW-0233">DNA recombination</keyword>
<keyword evidence="3" id="KW-0229">DNA integration</keyword>
<evidence type="ECO:0000256" key="6">
    <source>
        <dbReference type="PROSITE-ProRule" id="PRU01248"/>
    </source>
</evidence>
<evidence type="ECO:0000259" key="8">
    <source>
        <dbReference type="PROSITE" id="PS51900"/>
    </source>
</evidence>
<feature type="domain" description="Tyr recombinase" evidence="7">
    <location>
        <begin position="159"/>
        <end position="342"/>
    </location>
</feature>
<accession>A0A413T6U3</accession>
<protein>
    <submittedName>
        <fullName evidence="9">Site-specific integrase</fullName>
    </submittedName>
</protein>
<reference evidence="9 10" key="1">
    <citation type="submission" date="2018-08" db="EMBL/GenBank/DDBJ databases">
        <title>A genome reference for cultivated species of the human gut microbiota.</title>
        <authorList>
            <person name="Zou Y."/>
            <person name="Xue W."/>
            <person name="Luo G."/>
        </authorList>
    </citation>
    <scope>NUCLEOTIDE SEQUENCE [LARGE SCALE GENOMIC DNA]</scope>
    <source>
        <strain evidence="9 10">AM42-30</strain>
    </source>
</reference>
<dbReference type="RefSeq" id="WP_118030439.1">
    <property type="nucleotide sequence ID" value="NZ_QSFV01000016.1"/>
</dbReference>
<dbReference type="CDD" id="cd01189">
    <property type="entry name" value="INT_ICEBs1_C_like"/>
    <property type="match status" value="1"/>
</dbReference>
<comment type="similarity">
    <text evidence="2">Belongs to the 'phage' integrase family.</text>
</comment>
<sequence>MSVNKMSNGKWYCSFYYTDWQGNRKRKKKEGFVTQREAKAYESDFLNKMSLNCSMTFSNLVKLYLEDCETRLKPTTLINKTNIINYRIAPYFNDIPISNITPAMVRKWQNEIINSGLAPTTQRYINCILSAILTFAVKYYNLTFNPVSRVGSIGKLKAENINFWTLEEYKQFIGYVDKPMYKMMFELFFFTGLRCGELLALTYNDIDTENGILSVNKSLATVNGKTIIQTPKTAKSKRKIALPPFIIKHLQEYVKHLYGYEPGARLFQIKRMGVTNALKKACELSGVKKIRIHDLRHSHASLLINLNFSPTLIADRLGHENVTTTLNIYGHLYPSKQAEVVEKLEKLQ</sequence>
<dbReference type="EMBL" id="QSFV01000016">
    <property type="protein sequence ID" value="RHA80681.1"/>
    <property type="molecule type" value="Genomic_DNA"/>
</dbReference>
<evidence type="ECO:0000256" key="5">
    <source>
        <dbReference type="ARBA" id="ARBA00023172"/>
    </source>
</evidence>
<dbReference type="PROSITE" id="PS51900">
    <property type="entry name" value="CB"/>
    <property type="match status" value="1"/>
</dbReference>
<evidence type="ECO:0000256" key="3">
    <source>
        <dbReference type="ARBA" id="ARBA00022908"/>
    </source>
</evidence>
<dbReference type="InterPro" id="IPR028259">
    <property type="entry name" value="AP2-like_int_N"/>
</dbReference>
<evidence type="ECO:0000313" key="10">
    <source>
        <dbReference type="Proteomes" id="UP000285740"/>
    </source>
</evidence>